<evidence type="ECO:0000313" key="7">
    <source>
        <dbReference type="EMBL" id="TFB71963.1"/>
    </source>
</evidence>
<feature type="binding site" evidence="5">
    <location>
        <position position="119"/>
    </location>
    <ligand>
        <name>phosphate</name>
        <dbReference type="ChEBI" id="CHEBI:43474"/>
    </ligand>
</feature>
<dbReference type="GO" id="GO:0042301">
    <property type="term" value="F:phosphate ion binding"/>
    <property type="evidence" value="ECO:0007669"/>
    <property type="project" value="InterPro"/>
</dbReference>
<dbReference type="Proteomes" id="UP000298173">
    <property type="component" value="Unassembled WGS sequence"/>
</dbReference>
<evidence type="ECO:0000256" key="3">
    <source>
        <dbReference type="ARBA" id="ARBA00022592"/>
    </source>
</evidence>
<organism evidence="7 8">
    <name type="scientific">Cryobacterium glaciale</name>
    <dbReference type="NCBI Taxonomy" id="1259145"/>
    <lineage>
        <taxon>Bacteria</taxon>
        <taxon>Bacillati</taxon>
        <taxon>Actinomycetota</taxon>
        <taxon>Actinomycetes</taxon>
        <taxon>Micrococcales</taxon>
        <taxon>Microbacteriaceae</taxon>
        <taxon>Cryobacterium</taxon>
    </lineage>
</organism>
<evidence type="ECO:0000256" key="1">
    <source>
        <dbReference type="ARBA" id="ARBA00008725"/>
    </source>
</evidence>
<dbReference type="AlphaFoldDB" id="A0A4R8UX46"/>
<dbReference type="CDD" id="cd13565">
    <property type="entry name" value="PBP2_PstS"/>
    <property type="match status" value="1"/>
</dbReference>
<evidence type="ECO:0000256" key="5">
    <source>
        <dbReference type="PIRSR" id="PIRSR002756-1"/>
    </source>
</evidence>
<keyword evidence="2 4" id="KW-0813">Transport</keyword>
<feature type="binding site" evidence="5">
    <location>
        <position position="101"/>
    </location>
    <ligand>
        <name>phosphate</name>
        <dbReference type="ChEBI" id="CHEBI:43474"/>
    </ligand>
</feature>
<protein>
    <recommendedName>
        <fullName evidence="4">Phosphate-binding protein</fullName>
    </recommendedName>
</protein>
<comment type="caution">
    <text evidence="7">The sequence shown here is derived from an EMBL/GenBank/DDBJ whole genome shotgun (WGS) entry which is preliminary data.</text>
</comment>
<feature type="binding site" evidence="5">
    <location>
        <begin position="208"/>
        <end position="210"/>
    </location>
    <ligand>
        <name>phosphate</name>
        <dbReference type="ChEBI" id="CHEBI:43474"/>
    </ligand>
</feature>
<evidence type="ECO:0000313" key="8">
    <source>
        <dbReference type="Proteomes" id="UP000298173"/>
    </source>
</evidence>
<dbReference type="NCBIfam" id="TIGR00975">
    <property type="entry name" value="3a0107s03"/>
    <property type="match status" value="1"/>
</dbReference>
<evidence type="ECO:0000256" key="4">
    <source>
        <dbReference type="PIRNR" id="PIRNR002756"/>
    </source>
</evidence>
<name>A0A4R8UX46_9MICO</name>
<dbReference type="EMBL" id="SOEY01000021">
    <property type="protein sequence ID" value="TFB71963.1"/>
    <property type="molecule type" value="Genomic_DNA"/>
</dbReference>
<feature type="binding site" evidence="5">
    <location>
        <begin position="71"/>
        <end position="73"/>
    </location>
    <ligand>
        <name>phosphate</name>
        <dbReference type="ChEBI" id="CHEBI:43474"/>
    </ligand>
</feature>
<evidence type="ECO:0000256" key="2">
    <source>
        <dbReference type="ARBA" id="ARBA00022448"/>
    </source>
</evidence>
<dbReference type="Gene3D" id="3.40.190.10">
    <property type="entry name" value="Periplasmic binding protein-like II"/>
    <property type="match status" value="2"/>
</dbReference>
<dbReference type="OrthoDB" id="9801510at2"/>
<dbReference type="InterPro" id="IPR005673">
    <property type="entry name" value="ABC_phos-bd_PstS"/>
</dbReference>
<reference evidence="7 8" key="1">
    <citation type="submission" date="2019-03" db="EMBL/GenBank/DDBJ databases">
        <title>Genomics of glacier-inhabiting Cryobacterium strains.</title>
        <authorList>
            <person name="Liu Q."/>
            <person name="Xin Y.-H."/>
        </authorList>
    </citation>
    <scope>NUCLEOTIDE SEQUENCE [LARGE SCALE GENOMIC DNA]</scope>
    <source>
        <strain evidence="7 8">HLT2-23</strain>
    </source>
</reference>
<dbReference type="GO" id="GO:0043190">
    <property type="term" value="C:ATP-binding cassette (ABC) transporter complex"/>
    <property type="evidence" value="ECO:0007669"/>
    <property type="project" value="InterPro"/>
</dbReference>
<sequence length="385" mass="39178">MGQHRPGTSQSQSCHNPRKGLHVNFKRFGRPAVIAIAAGLALSSCAANEGAAPAADASASTLTGTLNGAGSSAMDAAQQAWIAAFQTANTGVTINYEPSGSGGGREAFIAGGTDFAGSDSYLGTDELAGEFASCVPGTKAVDLPVYISPIAVIFNVEGVDELNMDADTLAKIFSGAITTWDDAAIVALNPDATLPAETINAVHRSDDSGTTKNFTDYLGQAAASGLWDEKASDTFPFGGEGAKGTSGVVDAVTNGTNMIGYADASQAGTLSTAKLMVGDEFVAYTPEAAAEVVVGSPLVADRAADDLALDLNRKTTNPAEYPLVLVSYAIVCNEYADAAQGELVKAYVEFISSAEGQAVAEENAGVAPMTSELIDNVAAVLATVK</sequence>
<dbReference type="PANTHER" id="PTHR42996">
    <property type="entry name" value="PHOSPHATE-BINDING PROTEIN PSTS"/>
    <property type="match status" value="1"/>
</dbReference>
<dbReference type="PANTHER" id="PTHR42996:SF1">
    <property type="entry name" value="PHOSPHATE-BINDING PROTEIN PSTS"/>
    <property type="match status" value="1"/>
</dbReference>
<dbReference type="InterPro" id="IPR024370">
    <property type="entry name" value="PBP_domain"/>
</dbReference>
<dbReference type="GO" id="GO:0035435">
    <property type="term" value="P:phosphate ion transmembrane transport"/>
    <property type="evidence" value="ECO:0007669"/>
    <property type="project" value="InterPro"/>
</dbReference>
<dbReference type="SUPFAM" id="SSF53850">
    <property type="entry name" value="Periplasmic binding protein-like II"/>
    <property type="match status" value="1"/>
</dbReference>
<evidence type="ECO:0000259" key="6">
    <source>
        <dbReference type="Pfam" id="PF12849"/>
    </source>
</evidence>
<keyword evidence="8" id="KW-1185">Reference proteome</keyword>
<keyword evidence="3 4" id="KW-0592">Phosphate transport</keyword>
<comment type="similarity">
    <text evidence="1 4">Belongs to the PstS family.</text>
</comment>
<dbReference type="PIRSF" id="PIRSF002756">
    <property type="entry name" value="PstS"/>
    <property type="match status" value="1"/>
</dbReference>
<accession>A0A4R8UX46</accession>
<proteinExistence type="inferred from homology"/>
<dbReference type="Pfam" id="PF12849">
    <property type="entry name" value="PBP_like_2"/>
    <property type="match status" value="1"/>
</dbReference>
<gene>
    <name evidence="7" type="primary">pstS</name>
    <name evidence="7" type="ORF">E3O06_11090</name>
</gene>
<feature type="domain" description="PBP" evidence="6">
    <location>
        <begin position="58"/>
        <end position="355"/>
    </location>
</feature>
<dbReference type="InterPro" id="IPR050962">
    <property type="entry name" value="Phosphate-bind_PstS"/>
</dbReference>